<dbReference type="Proteomes" id="UP001557485">
    <property type="component" value="Unassembled WGS sequence"/>
</dbReference>
<name>A0ABV3U2S0_9GAMM</name>
<dbReference type="SUPFAM" id="SSF56300">
    <property type="entry name" value="Metallo-dependent phosphatases"/>
    <property type="match status" value="1"/>
</dbReference>
<evidence type="ECO:0000259" key="1">
    <source>
        <dbReference type="Pfam" id="PF09423"/>
    </source>
</evidence>
<dbReference type="PANTHER" id="PTHR33987:SF1">
    <property type="entry name" value="CALCINEURIN-LIKE METALLO-PHOSPHOESTERASE SUPERFAMILY PROTEIN"/>
    <property type="match status" value="1"/>
</dbReference>
<accession>A0ABV3U2S0</accession>
<dbReference type="InterPro" id="IPR038607">
    <property type="entry name" value="PhoD-like_sf"/>
</dbReference>
<dbReference type="EC" id="3.1.3.1" evidence="2"/>
<dbReference type="RefSeq" id="WP_368380259.1">
    <property type="nucleotide sequence ID" value="NZ_JBFRYA010000002.1"/>
</dbReference>
<dbReference type="InterPro" id="IPR018946">
    <property type="entry name" value="PhoD-like_MPP"/>
</dbReference>
<protein>
    <submittedName>
        <fullName evidence="2">Alkaline phosphatase D family protein</fullName>
        <ecNumber evidence="2">3.1.3.1</ecNumber>
    </submittedName>
</protein>
<comment type="caution">
    <text evidence="2">The sequence shown here is derived from an EMBL/GenBank/DDBJ whole genome shotgun (WGS) entry which is preliminary data.</text>
</comment>
<sequence length="369" mass="41263">MHLVSRHLIVLIAVICLPLSAAGYSLTHIHHKASIAFGASLEQWQPQPVWQSVLAQKPQVFMFLGDNVYTDAEPYLSTELPERINKAYRDLGKMKELQRFGMAKGIDVFATWNDHDYGEDGGNANFPYLTESRRYFAEFFGLELDSIGDTEERGIFHAQYRDIGGLRVQFLMLDTRSYRSSLAKQLKPPTCESITNTAAGATILGEEQWKWLWKEFKKPADLRIIASSIQVLPTEHCDDKWANFPNERQRLFDLLKTSGVNGAIIVSGDRQLAEISKLDGVLAYPLYEITASGLNSALGANSPAAAEPNGLRTTGNNFPIDNFGSIQIERQGDDALLQLQLHDVKGAVLEEIKLMVSELRVPKQVPLDE</sequence>
<dbReference type="CDD" id="cd07389">
    <property type="entry name" value="MPP_PhoD"/>
    <property type="match status" value="1"/>
</dbReference>
<keyword evidence="3" id="KW-1185">Reference proteome</keyword>
<reference evidence="2 3" key="1">
    <citation type="journal article" date="2011" name="Int. J. Syst. Evol. Microbiol.">
        <title>Zhongshania antarctica gen. nov., sp. nov. and Zhongshania guokunii sp. nov., gammaproteobacteria respectively isolated from coastal attached (fast) ice and surface seawater of the Antarctic.</title>
        <authorList>
            <person name="Li H.J."/>
            <person name="Zhang X.Y."/>
            <person name="Chen C.X."/>
            <person name="Zhang Y.J."/>
            <person name="Gao Z.M."/>
            <person name="Yu Y."/>
            <person name="Chen X.L."/>
            <person name="Chen B."/>
            <person name="Zhang Y.Z."/>
        </authorList>
    </citation>
    <scope>NUCLEOTIDE SEQUENCE [LARGE SCALE GENOMIC DNA]</scope>
    <source>
        <strain evidence="2 3">ZS6-22T</strain>
    </source>
</reference>
<gene>
    <name evidence="2" type="ORF">AB4876_03500</name>
</gene>
<dbReference type="Gene3D" id="3.60.21.70">
    <property type="entry name" value="PhoD-like phosphatase"/>
    <property type="match status" value="1"/>
</dbReference>
<proteinExistence type="predicted"/>
<dbReference type="InterPro" id="IPR029052">
    <property type="entry name" value="Metallo-depent_PP-like"/>
</dbReference>
<dbReference type="Pfam" id="PF09423">
    <property type="entry name" value="PhoD"/>
    <property type="match status" value="1"/>
</dbReference>
<dbReference type="EMBL" id="JBFRYA010000002">
    <property type="protein sequence ID" value="MEX1667960.1"/>
    <property type="molecule type" value="Genomic_DNA"/>
</dbReference>
<feature type="domain" description="PhoD-like phosphatase metallophosphatase" evidence="1">
    <location>
        <begin position="49"/>
        <end position="278"/>
    </location>
</feature>
<keyword evidence="2" id="KW-0378">Hydrolase</keyword>
<dbReference type="PANTHER" id="PTHR33987">
    <property type="entry name" value="CALCINEURIN-LIKE METALLO-PHOSPHOESTERASE SUPERFAMILY PROTEIN"/>
    <property type="match status" value="1"/>
</dbReference>
<organism evidence="2 3">
    <name type="scientific">Zhongshania guokunii</name>
    <dbReference type="NCBI Taxonomy" id="641783"/>
    <lineage>
        <taxon>Bacteria</taxon>
        <taxon>Pseudomonadati</taxon>
        <taxon>Pseudomonadota</taxon>
        <taxon>Gammaproteobacteria</taxon>
        <taxon>Cellvibrionales</taxon>
        <taxon>Spongiibacteraceae</taxon>
        <taxon>Zhongshania</taxon>
    </lineage>
</organism>
<evidence type="ECO:0000313" key="2">
    <source>
        <dbReference type="EMBL" id="MEX1667960.1"/>
    </source>
</evidence>
<evidence type="ECO:0000313" key="3">
    <source>
        <dbReference type="Proteomes" id="UP001557485"/>
    </source>
</evidence>
<dbReference type="GO" id="GO:0004035">
    <property type="term" value="F:alkaline phosphatase activity"/>
    <property type="evidence" value="ECO:0007669"/>
    <property type="project" value="UniProtKB-EC"/>
</dbReference>